<dbReference type="EnsemblPlants" id="Pp3c18_12360V3.18">
    <property type="protein sequence ID" value="Pp3c18_12360V3.18"/>
    <property type="gene ID" value="Pp3c18_12360"/>
</dbReference>
<keyword evidence="2" id="KW-0009">Actin-binding</keyword>
<reference evidence="5 6" key="1">
    <citation type="journal article" date="2008" name="Science">
        <title>The Physcomitrella genome reveals evolutionary insights into the conquest of land by plants.</title>
        <authorList>
            <person name="Rensing S."/>
            <person name="Lang D."/>
            <person name="Zimmer A."/>
            <person name="Terry A."/>
            <person name="Salamov A."/>
            <person name="Shapiro H."/>
            <person name="Nishiyama T."/>
            <person name="Perroud P.-F."/>
            <person name="Lindquist E."/>
            <person name="Kamisugi Y."/>
            <person name="Tanahashi T."/>
            <person name="Sakakibara K."/>
            <person name="Fujita T."/>
            <person name="Oishi K."/>
            <person name="Shin-I T."/>
            <person name="Kuroki Y."/>
            <person name="Toyoda A."/>
            <person name="Suzuki Y."/>
            <person name="Hashimoto A."/>
            <person name="Yamaguchi K."/>
            <person name="Sugano A."/>
            <person name="Kohara Y."/>
            <person name="Fujiyama A."/>
            <person name="Anterola A."/>
            <person name="Aoki S."/>
            <person name="Ashton N."/>
            <person name="Barbazuk W.B."/>
            <person name="Barker E."/>
            <person name="Bennetzen J."/>
            <person name="Bezanilla M."/>
            <person name="Blankenship R."/>
            <person name="Cho S.H."/>
            <person name="Dutcher S."/>
            <person name="Estelle M."/>
            <person name="Fawcett J.A."/>
            <person name="Gundlach H."/>
            <person name="Hanada K."/>
            <person name="Heyl A."/>
            <person name="Hicks K.A."/>
            <person name="Hugh J."/>
            <person name="Lohr M."/>
            <person name="Mayer K."/>
            <person name="Melkozernov A."/>
            <person name="Murata T."/>
            <person name="Nelson D."/>
            <person name="Pils B."/>
            <person name="Prigge M."/>
            <person name="Reiss B."/>
            <person name="Renner T."/>
            <person name="Rombauts S."/>
            <person name="Rushton P."/>
            <person name="Sanderfoot A."/>
            <person name="Schween G."/>
            <person name="Shiu S.-H."/>
            <person name="Stueber K."/>
            <person name="Theodoulou F.L."/>
            <person name="Tu H."/>
            <person name="Van de Peer Y."/>
            <person name="Verrier P.J."/>
            <person name="Waters E."/>
            <person name="Wood A."/>
            <person name="Yang L."/>
            <person name="Cove D."/>
            <person name="Cuming A."/>
            <person name="Hasebe M."/>
            <person name="Lucas S."/>
            <person name="Mishler D.B."/>
            <person name="Reski R."/>
            <person name="Grigoriev I."/>
            <person name="Quatrano R.S."/>
            <person name="Boore J.L."/>
        </authorList>
    </citation>
    <scope>NUCLEOTIDE SEQUENCE [LARGE SCALE GENOMIC DNA]</scope>
    <source>
        <strain evidence="5 6">cv. Gransden 2004</strain>
    </source>
</reference>
<dbReference type="Gramene" id="Pp3c18_12360V3.11">
    <property type="protein sequence ID" value="Pp3c18_12360V3.11"/>
    <property type="gene ID" value="Pp3c18_12360"/>
</dbReference>
<dbReference type="PROSITE" id="PS51082">
    <property type="entry name" value="WH2"/>
    <property type="match status" value="1"/>
</dbReference>
<evidence type="ECO:0000313" key="5">
    <source>
        <dbReference type="EnsemblPlants" id="Pp3c18_12360V3.13"/>
    </source>
</evidence>
<dbReference type="GO" id="GO:0034314">
    <property type="term" value="P:Arp2/3 complex-mediated actin nucleation"/>
    <property type="evidence" value="ECO:0000318"/>
    <property type="project" value="GO_Central"/>
</dbReference>
<feature type="compositionally biased region" description="Pro residues" evidence="3">
    <location>
        <begin position="419"/>
        <end position="442"/>
    </location>
</feature>
<dbReference type="EnsemblPlants" id="Pp3c18_12360V3.11">
    <property type="protein sequence ID" value="Pp3c18_12360V3.11"/>
    <property type="gene ID" value="Pp3c18_12360"/>
</dbReference>
<feature type="region of interest" description="Disordered" evidence="3">
    <location>
        <begin position="547"/>
        <end position="582"/>
    </location>
</feature>
<organism evidence="5 6">
    <name type="scientific">Physcomitrium patens</name>
    <name type="common">Spreading-leaved earth moss</name>
    <name type="synonym">Physcomitrella patens</name>
    <dbReference type="NCBI Taxonomy" id="3218"/>
    <lineage>
        <taxon>Eukaryota</taxon>
        <taxon>Viridiplantae</taxon>
        <taxon>Streptophyta</taxon>
        <taxon>Embryophyta</taxon>
        <taxon>Bryophyta</taxon>
        <taxon>Bryophytina</taxon>
        <taxon>Bryopsida</taxon>
        <taxon>Funariidae</taxon>
        <taxon>Funariales</taxon>
        <taxon>Funariaceae</taxon>
        <taxon>Physcomitrium</taxon>
    </lineage>
</organism>
<dbReference type="Gramene" id="Pp3c18_12360V3.18">
    <property type="protein sequence ID" value="Pp3c18_12360V3.18"/>
    <property type="gene ID" value="Pp3c18_12360"/>
</dbReference>
<dbReference type="GO" id="GO:0055037">
    <property type="term" value="C:recycling endosome"/>
    <property type="evidence" value="ECO:0000318"/>
    <property type="project" value="GO_Central"/>
</dbReference>
<dbReference type="GO" id="GO:0003779">
    <property type="term" value="F:actin binding"/>
    <property type="evidence" value="ECO:0007669"/>
    <property type="project" value="UniProtKB-KW"/>
</dbReference>
<dbReference type="RefSeq" id="XP_024402995.1">
    <property type="nucleotide sequence ID" value="XM_024547227.2"/>
</dbReference>
<dbReference type="EnsemblPlants" id="Pp3c18_12360V3.13">
    <property type="protein sequence ID" value="Pp3c18_12360V3.13"/>
    <property type="gene ID" value="Pp3c18_12360"/>
</dbReference>
<evidence type="ECO:0000259" key="4">
    <source>
        <dbReference type="PROSITE" id="PS51082"/>
    </source>
</evidence>
<dbReference type="GO" id="GO:0043015">
    <property type="term" value="F:gamma-tubulin binding"/>
    <property type="evidence" value="ECO:0000318"/>
    <property type="project" value="GO_Central"/>
</dbReference>
<dbReference type="InterPro" id="IPR021854">
    <property type="entry name" value="WASH1_WAHD"/>
</dbReference>
<feature type="region of interest" description="Disordered" evidence="3">
    <location>
        <begin position="497"/>
        <end position="527"/>
    </location>
</feature>
<feature type="region of interest" description="Disordered" evidence="3">
    <location>
        <begin position="321"/>
        <end position="343"/>
    </location>
</feature>
<dbReference type="KEGG" id="ppp:112295510"/>
<dbReference type="GO" id="GO:0043014">
    <property type="term" value="F:alpha-tubulin binding"/>
    <property type="evidence" value="ECO:0000318"/>
    <property type="project" value="GO_Central"/>
</dbReference>
<gene>
    <name evidence="5" type="primary">LOC112295510</name>
</gene>
<evidence type="ECO:0000256" key="1">
    <source>
        <dbReference type="ARBA" id="ARBA00005602"/>
    </source>
</evidence>
<name>A0A7I4BIP4_PHYPA</name>
<dbReference type="EnsemblPlants" id="Pp3c18_12360V3.14">
    <property type="protein sequence ID" value="Pp3c18_12360V3.14"/>
    <property type="gene ID" value="Pp3c18_12360"/>
</dbReference>
<evidence type="ECO:0000313" key="6">
    <source>
        <dbReference type="Proteomes" id="UP000006727"/>
    </source>
</evidence>
<dbReference type="Pfam" id="PF11945">
    <property type="entry name" value="WASH_WAHD"/>
    <property type="match status" value="1"/>
</dbReference>
<dbReference type="OMA" id="SMDSPYE"/>
<dbReference type="InterPro" id="IPR028290">
    <property type="entry name" value="WASH1"/>
</dbReference>
<dbReference type="PANTHER" id="PTHR23331:SF1">
    <property type="entry name" value="WASH COMPLEX SUBUNIT 1"/>
    <property type="match status" value="1"/>
</dbReference>
<dbReference type="GO" id="GO:0006887">
    <property type="term" value="P:exocytosis"/>
    <property type="evidence" value="ECO:0000318"/>
    <property type="project" value="GO_Central"/>
</dbReference>
<dbReference type="EnsemblPlants" id="Pp3c18_12360V3.9">
    <property type="protein sequence ID" value="Pp3c18_12360V3.9"/>
    <property type="gene ID" value="Pp3c18_12360"/>
</dbReference>
<dbReference type="RefSeq" id="XP_073396890.1">
    <property type="nucleotide sequence ID" value="XM_073540789.1"/>
</dbReference>
<dbReference type="Gramene" id="Pp3c18_12360V3.10">
    <property type="protein sequence ID" value="Pp3c18_12360V3.10"/>
    <property type="gene ID" value="Pp3c18_12360"/>
</dbReference>
<dbReference type="Gramene" id="Pp3c18_12360V3.12">
    <property type="protein sequence ID" value="Pp3c18_12360V3.12"/>
    <property type="gene ID" value="Pp3c18_12360"/>
</dbReference>
<protein>
    <recommendedName>
        <fullName evidence="4">WH2 domain-containing protein</fullName>
    </recommendedName>
</protein>
<feature type="compositionally biased region" description="Polar residues" evidence="3">
    <location>
        <begin position="570"/>
        <end position="581"/>
    </location>
</feature>
<dbReference type="Gramene" id="Pp3c18_12360V3.9">
    <property type="protein sequence ID" value="Pp3c18_12360V3.9"/>
    <property type="gene ID" value="Pp3c18_12360"/>
</dbReference>
<evidence type="ECO:0000256" key="3">
    <source>
        <dbReference type="SAM" id="MobiDB-lite"/>
    </source>
</evidence>
<dbReference type="PANTHER" id="PTHR23331">
    <property type="entry name" value="CXYORF1"/>
    <property type="match status" value="1"/>
</dbReference>
<dbReference type="GO" id="GO:0005769">
    <property type="term" value="C:early endosome"/>
    <property type="evidence" value="ECO:0000318"/>
    <property type="project" value="GO_Central"/>
</dbReference>
<sequence>MVGFKMAEDIEKLGHAAFDNGDFEQALNLCVDPENVTMSTGKVAAHTNLENFTGAVNGSEEGRGNTDSLLCQSLLNLYDVADNVFNNILSRVKMEQEKLNNLTARISDREAQIAAFAGTKEAITLFSSAKYLQVPTDQTDFVPVFGGKQSELPIATISLAACQHQDGEGGTLELFRFFSETNHEYWSRQTQSADGLGRVPKDIKSVADCMLFNSLELPYHLYRVVDNLTGADIVVGEEEPKHKPPPLAAPPQSVLAGDTLSSSGVQEYGFRPMLGEVPSFSLPSTLPNLPMVADISWSGSSRQFQSIPLISPSVGHYRNASFGDSSVEGTPTKSDTKSLDSSTRGFEDVMAAASSRLSLPQHPSPLLTESGTFPADVRSMHLPKLQASQTSDFRLPTIVTKTKSAQDVPRSVSQTIPAVPSPPPPRPPPPPPPPPPPLPPLRSPTQPAQIKTSTTSSSERPDSSTQLEAVGPRILPLPIDASRAALLASIRNPSIQLRKTNVGDKPTTSTDKSQSSSGKQVDSNRPKTVNVLTEMANTLKLRRLSMQGAAHDKSQAKPSKILGNEDTDAGSVSSGSNSTGITLPIKNLHDYIASRNQEVSDDDDWEE</sequence>
<accession>A0A7I4BIP4</accession>
<reference evidence="5 6" key="2">
    <citation type="journal article" date="2018" name="Plant J.">
        <title>The Physcomitrella patens chromosome-scale assembly reveals moss genome structure and evolution.</title>
        <authorList>
            <person name="Lang D."/>
            <person name="Ullrich K.K."/>
            <person name="Murat F."/>
            <person name="Fuchs J."/>
            <person name="Jenkins J."/>
            <person name="Haas F.B."/>
            <person name="Piednoel M."/>
            <person name="Gundlach H."/>
            <person name="Van Bel M."/>
            <person name="Meyberg R."/>
            <person name="Vives C."/>
            <person name="Morata J."/>
            <person name="Symeonidi A."/>
            <person name="Hiss M."/>
            <person name="Muchero W."/>
            <person name="Kamisugi Y."/>
            <person name="Saleh O."/>
            <person name="Blanc G."/>
            <person name="Decker E.L."/>
            <person name="van Gessel N."/>
            <person name="Grimwood J."/>
            <person name="Hayes R.D."/>
            <person name="Graham S.W."/>
            <person name="Gunter L.E."/>
            <person name="McDaniel S.F."/>
            <person name="Hoernstein S.N.W."/>
            <person name="Larsson A."/>
            <person name="Li F.W."/>
            <person name="Perroud P.F."/>
            <person name="Phillips J."/>
            <person name="Ranjan P."/>
            <person name="Rokshar D.S."/>
            <person name="Rothfels C.J."/>
            <person name="Schneider L."/>
            <person name="Shu S."/>
            <person name="Stevenson D.W."/>
            <person name="Thummler F."/>
            <person name="Tillich M."/>
            <person name="Villarreal Aguilar J.C."/>
            <person name="Widiez T."/>
            <person name="Wong G.K."/>
            <person name="Wymore A."/>
            <person name="Zhang Y."/>
            <person name="Zimmer A.D."/>
            <person name="Quatrano R.S."/>
            <person name="Mayer K.F.X."/>
            <person name="Goodstein D."/>
            <person name="Casacuberta J.M."/>
            <person name="Vandepoele K."/>
            <person name="Reski R."/>
            <person name="Cuming A.C."/>
            <person name="Tuskan G.A."/>
            <person name="Maumus F."/>
            <person name="Salse J."/>
            <person name="Schmutz J."/>
            <person name="Rensing S.A."/>
        </authorList>
    </citation>
    <scope>NUCLEOTIDE SEQUENCE [LARGE SCALE GENOMIC DNA]</scope>
    <source>
        <strain evidence="5 6">cv. Gransden 2004</strain>
    </source>
</reference>
<dbReference type="RefSeq" id="XP_024402992.1">
    <property type="nucleotide sequence ID" value="XM_024547224.2"/>
</dbReference>
<dbReference type="OrthoDB" id="307871at2759"/>
<dbReference type="AlphaFoldDB" id="A0A7I4BIP4"/>
<feature type="region of interest" description="Disordered" evidence="3">
    <location>
        <begin position="402"/>
        <end position="474"/>
    </location>
</feature>
<dbReference type="GO" id="GO:0042147">
    <property type="term" value="P:retrograde transport, endosome to Golgi"/>
    <property type="evidence" value="ECO:0000318"/>
    <property type="project" value="GO_Central"/>
</dbReference>
<dbReference type="EMBL" id="ABEU02000018">
    <property type="status" value="NOT_ANNOTATED_CDS"/>
    <property type="molecule type" value="Genomic_DNA"/>
</dbReference>
<proteinExistence type="inferred from homology"/>
<feature type="region of interest" description="Disordered" evidence="3">
    <location>
        <begin position="238"/>
        <end position="258"/>
    </location>
</feature>
<dbReference type="InterPro" id="IPR003124">
    <property type="entry name" value="WH2_dom"/>
</dbReference>
<feature type="compositionally biased region" description="Polar residues" evidence="3">
    <location>
        <begin position="506"/>
        <end position="527"/>
    </location>
</feature>
<dbReference type="Gramene" id="Pp3c18_12360V3.13">
    <property type="protein sequence ID" value="Pp3c18_12360V3.13"/>
    <property type="gene ID" value="Pp3c18_12360"/>
</dbReference>
<evidence type="ECO:0000256" key="2">
    <source>
        <dbReference type="ARBA" id="ARBA00023203"/>
    </source>
</evidence>
<feature type="compositionally biased region" description="Polar residues" evidence="3">
    <location>
        <begin position="402"/>
        <end position="416"/>
    </location>
</feature>
<feature type="domain" description="WH2" evidence="4">
    <location>
        <begin position="482"/>
        <end position="500"/>
    </location>
</feature>
<reference evidence="5" key="3">
    <citation type="submission" date="2020-12" db="UniProtKB">
        <authorList>
            <consortium name="EnsemblPlants"/>
        </authorList>
    </citation>
    <scope>IDENTIFICATION</scope>
</reference>
<dbReference type="Gramene" id="Pp3c18_12360V3.14">
    <property type="protein sequence ID" value="Pp3c18_12360V3.14"/>
    <property type="gene ID" value="Pp3c18_12360"/>
</dbReference>
<dbReference type="EnsemblPlants" id="Pp3c18_12360V3.10">
    <property type="protein sequence ID" value="Pp3c18_12360V3.10"/>
    <property type="gene ID" value="Pp3c18_12360"/>
</dbReference>
<dbReference type="Proteomes" id="UP000006727">
    <property type="component" value="Chromosome 18"/>
</dbReference>
<dbReference type="GO" id="GO:0005829">
    <property type="term" value="C:cytosol"/>
    <property type="evidence" value="ECO:0007669"/>
    <property type="project" value="GOC"/>
</dbReference>
<dbReference type="GO" id="GO:0071203">
    <property type="term" value="C:WASH complex"/>
    <property type="evidence" value="ECO:0000318"/>
    <property type="project" value="GO_Central"/>
</dbReference>
<keyword evidence="6" id="KW-1185">Reference proteome</keyword>
<dbReference type="GeneID" id="112295510"/>
<comment type="similarity">
    <text evidence="1">Belongs to the WASH1 family.</text>
</comment>
<dbReference type="EnsemblPlants" id="Pp3c18_12360V3.12">
    <property type="protein sequence ID" value="Pp3c18_12360V3.12"/>
    <property type="gene ID" value="Pp3c18_12360"/>
</dbReference>
<dbReference type="GO" id="GO:0032456">
    <property type="term" value="P:endocytic recycling"/>
    <property type="evidence" value="ECO:0000318"/>
    <property type="project" value="GO_Central"/>
</dbReference>